<sequence>MVRAKTTGYCQERNGIKRLHLRPQEQETPYVLAVLNVFLFVPSRITDCKLNKLYVTKMHMHTLYCL</sequence>
<accession>A0A0E9SR39</accession>
<protein>
    <submittedName>
        <fullName evidence="1">Uncharacterized protein</fullName>
    </submittedName>
</protein>
<evidence type="ECO:0000313" key="1">
    <source>
        <dbReference type="EMBL" id="JAH43751.1"/>
    </source>
</evidence>
<organism evidence="1">
    <name type="scientific">Anguilla anguilla</name>
    <name type="common">European freshwater eel</name>
    <name type="synonym">Muraena anguilla</name>
    <dbReference type="NCBI Taxonomy" id="7936"/>
    <lineage>
        <taxon>Eukaryota</taxon>
        <taxon>Metazoa</taxon>
        <taxon>Chordata</taxon>
        <taxon>Craniata</taxon>
        <taxon>Vertebrata</taxon>
        <taxon>Euteleostomi</taxon>
        <taxon>Actinopterygii</taxon>
        <taxon>Neopterygii</taxon>
        <taxon>Teleostei</taxon>
        <taxon>Anguilliformes</taxon>
        <taxon>Anguillidae</taxon>
        <taxon>Anguilla</taxon>
    </lineage>
</organism>
<reference evidence="1" key="2">
    <citation type="journal article" date="2015" name="Fish Shellfish Immunol.">
        <title>Early steps in the European eel (Anguilla anguilla)-Vibrio vulnificus interaction in the gills: Role of the RtxA13 toxin.</title>
        <authorList>
            <person name="Callol A."/>
            <person name="Pajuelo D."/>
            <person name="Ebbesson L."/>
            <person name="Teles M."/>
            <person name="MacKenzie S."/>
            <person name="Amaro C."/>
        </authorList>
    </citation>
    <scope>NUCLEOTIDE SEQUENCE</scope>
</reference>
<dbReference type="EMBL" id="GBXM01064826">
    <property type="protein sequence ID" value="JAH43751.1"/>
    <property type="molecule type" value="Transcribed_RNA"/>
</dbReference>
<proteinExistence type="predicted"/>
<reference evidence="1" key="1">
    <citation type="submission" date="2014-11" db="EMBL/GenBank/DDBJ databases">
        <authorList>
            <person name="Amaro Gonzalez C."/>
        </authorList>
    </citation>
    <scope>NUCLEOTIDE SEQUENCE</scope>
</reference>
<dbReference type="AlphaFoldDB" id="A0A0E9SR39"/>
<name>A0A0E9SR39_ANGAN</name>